<dbReference type="AlphaFoldDB" id="A0A151SI47"/>
<reference evidence="1 2" key="1">
    <citation type="journal article" date="2012" name="Nat. Biotechnol.">
        <title>Draft genome sequence of pigeonpea (Cajanus cajan), an orphan legume crop of resource-poor farmers.</title>
        <authorList>
            <person name="Varshney R.K."/>
            <person name="Chen W."/>
            <person name="Li Y."/>
            <person name="Bharti A.K."/>
            <person name="Saxena R.K."/>
            <person name="Schlueter J.A."/>
            <person name="Donoghue M.T."/>
            <person name="Azam S."/>
            <person name="Fan G."/>
            <person name="Whaley A.M."/>
            <person name="Farmer A.D."/>
            <person name="Sheridan J."/>
            <person name="Iwata A."/>
            <person name="Tuteja R."/>
            <person name="Penmetsa R.V."/>
            <person name="Wu W."/>
            <person name="Upadhyaya H.D."/>
            <person name="Yang S.P."/>
            <person name="Shah T."/>
            <person name="Saxena K.B."/>
            <person name="Michael T."/>
            <person name="McCombie W.R."/>
            <person name="Yang B."/>
            <person name="Zhang G."/>
            <person name="Yang H."/>
            <person name="Wang J."/>
            <person name="Spillane C."/>
            <person name="Cook D.R."/>
            <person name="May G.D."/>
            <person name="Xu X."/>
            <person name="Jackson S.A."/>
        </authorList>
    </citation>
    <scope>NUCLEOTIDE SEQUENCE [LARGE SCALE GENOMIC DNA]</scope>
    <source>
        <strain evidence="2">cv. Asha</strain>
    </source>
</reference>
<accession>A0A151SI47</accession>
<dbReference type="Gramene" id="C.cajan_00639.t">
    <property type="protein sequence ID" value="C.cajan_00639.t.cds1"/>
    <property type="gene ID" value="C.cajan_00639"/>
</dbReference>
<evidence type="ECO:0000313" key="1">
    <source>
        <dbReference type="EMBL" id="KYP54470.1"/>
    </source>
</evidence>
<proteinExistence type="predicted"/>
<gene>
    <name evidence="1" type="ORF">KK1_000658</name>
</gene>
<keyword evidence="2" id="KW-1185">Reference proteome</keyword>
<organism evidence="1 2">
    <name type="scientific">Cajanus cajan</name>
    <name type="common">Pigeon pea</name>
    <name type="synonym">Cajanus indicus</name>
    <dbReference type="NCBI Taxonomy" id="3821"/>
    <lineage>
        <taxon>Eukaryota</taxon>
        <taxon>Viridiplantae</taxon>
        <taxon>Streptophyta</taxon>
        <taxon>Embryophyta</taxon>
        <taxon>Tracheophyta</taxon>
        <taxon>Spermatophyta</taxon>
        <taxon>Magnoliopsida</taxon>
        <taxon>eudicotyledons</taxon>
        <taxon>Gunneridae</taxon>
        <taxon>Pentapetalae</taxon>
        <taxon>rosids</taxon>
        <taxon>fabids</taxon>
        <taxon>Fabales</taxon>
        <taxon>Fabaceae</taxon>
        <taxon>Papilionoideae</taxon>
        <taxon>50 kb inversion clade</taxon>
        <taxon>NPAAA clade</taxon>
        <taxon>indigoferoid/millettioid clade</taxon>
        <taxon>Phaseoleae</taxon>
        <taxon>Cajanus</taxon>
    </lineage>
</organism>
<protein>
    <submittedName>
        <fullName evidence="1">Uncharacterized protein</fullName>
    </submittedName>
</protein>
<dbReference type="Proteomes" id="UP000075243">
    <property type="component" value="Chromosome 11"/>
</dbReference>
<evidence type="ECO:0000313" key="2">
    <source>
        <dbReference type="Proteomes" id="UP000075243"/>
    </source>
</evidence>
<sequence length="79" mass="8579">MIDVASGRTLMDKTPLSTRQLVTSMATNTQQFGFRGVLKGVNELATSSGVGVVSNTNNQRLENKLNELTTMVRHLAISQ</sequence>
<name>A0A151SI47_CAJCA</name>
<dbReference type="EMBL" id="CM003613">
    <property type="protein sequence ID" value="KYP54470.1"/>
    <property type="molecule type" value="Genomic_DNA"/>
</dbReference>